<evidence type="ECO:0000256" key="4">
    <source>
        <dbReference type="PROSITE-ProRule" id="PRU00134"/>
    </source>
</evidence>
<evidence type="ECO:0008006" key="9">
    <source>
        <dbReference type="Google" id="ProtNLM"/>
    </source>
</evidence>
<dbReference type="EnsemblMetazoa" id="AALFPA23_011577.R16422">
    <property type="protein sequence ID" value="AALFPA23_011577.P16422"/>
    <property type="gene ID" value="AALFPA23_011577"/>
</dbReference>
<dbReference type="Pfam" id="PF01753">
    <property type="entry name" value="zf-MYND"/>
    <property type="match status" value="1"/>
</dbReference>
<dbReference type="RefSeq" id="XP_019544229.2">
    <property type="nucleotide sequence ID" value="XM_019688684.3"/>
</dbReference>
<dbReference type="Gene3D" id="1.10.220.160">
    <property type="match status" value="1"/>
</dbReference>
<dbReference type="PROSITE" id="PS01360">
    <property type="entry name" value="ZF_MYND_1"/>
    <property type="match status" value="1"/>
</dbReference>
<dbReference type="Gene3D" id="6.10.140.2220">
    <property type="match status" value="1"/>
</dbReference>
<feature type="domain" description="SET" evidence="5">
    <location>
        <begin position="172"/>
        <end position="448"/>
    </location>
</feature>
<keyword evidence="2 4" id="KW-0863">Zinc-finger</keyword>
<dbReference type="PANTHER" id="PTHR47111:SF1">
    <property type="entry name" value="SET AND MYND DOMAIN-CONTAINING PROTEIN 4"/>
    <property type="match status" value="1"/>
</dbReference>
<dbReference type="SUPFAM" id="SSF144232">
    <property type="entry name" value="HIT/MYND zinc finger-like"/>
    <property type="match status" value="1"/>
</dbReference>
<evidence type="ECO:0000256" key="1">
    <source>
        <dbReference type="ARBA" id="ARBA00022723"/>
    </source>
</evidence>
<protein>
    <recommendedName>
        <fullName evidence="9">SET domain-containing protein</fullName>
    </recommendedName>
</protein>
<reference evidence="8" key="1">
    <citation type="journal article" date="2015" name="Proc. Natl. Acad. Sci. U.S.A.">
        <title>Genome sequence of the Asian Tiger mosquito, Aedes albopictus, reveals insights into its biology, genetics, and evolution.</title>
        <authorList>
            <person name="Chen X.G."/>
            <person name="Jiang X."/>
            <person name="Gu J."/>
            <person name="Xu M."/>
            <person name="Wu Y."/>
            <person name="Deng Y."/>
            <person name="Zhang C."/>
            <person name="Bonizzoni M."/>
            <person name="Dermauw W."/>
            <person name="Vontas J."/>
            <person name="Armbruster P."/>
            <person name="Huang X."/>
            <person name="Yang Y."/>
            <person name="Zhang H."/>
            <person name="He W."/>
            <person name="Peng H."/>
            <person name="Liu Y."/>
            <person name="Wu K."/>
            <person name="Chen J."/>
            <person name="Lirakis M."/>
            <person name="Topalis P."/>
            <person name="Van Leeuwen T."/>
            <person name="Hall A.B."/>
            <person name="Jiang X."/>
            <person name="Thorpe C."/>
            <person name="Mueller R.L."/>
            <person name="Sun C."/>
            <person name="Waterhouse R.M."/>
            <person name="Yan G."/>
            <person name="Tu Z.J."/>
            <person name="Fang X."/>
            <person name="James A.A."/>
        </authorList>
    </citation>
    <scope>NUCLEOTIDE SEQUENCE [LARGE SCALE GENOMIC DNA]</scope>
    <source>
        <strain evidence="8">Foshan</strain>
    </source>
</reference>
<evidence type="ECO:0000256" key="3">
    <source>
        <dbReference type="ARBA" id="ARBA00022833"/>
    </source>
</evidence>
<evidence type="ECO:0000259" key="5">
    <source>
        <dbReference type="PROSITE" id="PS50280"/>
    </source>
</evidence>
<dbReference type="Pfam" id="PF00856">
    <property type="entry name" value="SET"/>
    <property type="match status" value="1"/>
</dbReference>
<evidence type="ECO:0000259" key="6">
    <source>
        <dbReference type="PROSITE" id="PS50865"/>
    </source>
</evidence>
<reference evidence="7" key="2">
    <citation type="submission" date="2025-05" db="UniProtKB">
        <authorList>
            <consortium name="EnsemblMetazoa"/>
        </authorList>
    </citation>
    <scope>IDENTIFICATION</scope>
    <source>
        <strain evidence="7">Foshan</strain>
    </source>
</reference>
<sequence length="576" mass="65168">MQAINGLYEAAMGDVPRKLFEKIHSKAPHLRLRDVAAYRDYLSRYGPKVDVPERTKDNVKAGQCRLEGNQFYHKQMQSFALEKYIESVCWATEDSKDLGMAYANCSAVLFSAREYEFTLLAIALAKKHHYPDELMPKLLKRESECKLMIAGGHSGCRPNKVSPFKLNVSANPKIPFLADGITMKVLPGYGRSMVAERGFEAGDVILEEELTACSVNRAKKYLLCQCCAYTMDASPVPCVRCASVVYCSKECRQVDMKVVHRFECGIGEKLDHISYGAARIGVRMFFRGLTLFNDDVDKMMEFCKAHKRSGSDPFSLDYTRTSGIADEGNITLEEFKVFHQTSIPEINLKKDFTRVQAALYYLILMDHAPVASLFVTDAQKDFMLHCIHDYIRTALFLANLETQKLYTIAAICNHACIPNTFAITSDGRMVFVVLRRIQPNEQILTSYNIMHVEGDMGHDNPYARQLAMQFKCICPVCKPAGSRVANSNAPLPIPSGDVDELRRKLFGGDGPEGQLVTLRRFMQQYGHLHPDHPLFDTYIRKYRAGLMQVYLYYVDNAHRARAAIDAEVEEATNRQK</sequence>
<accession>A0ABM1YRR1</accession>
<dbReference type="PROSITE" id="PS50865">
    <property type="entry name" value="ZF_MYND_2"/>
    <property type="match status" value="1"/>
</dbReference>
<keyword evidence="3" id="KW-0862">Zinc</keyword>
<dbReference type="PANTHER" id="PTHR47111">
    <property type="entry name" value="BCDNA.LD29892"/>
    <property type="match status" value="1"/>
</dbReference>
<dbReference type="InterPro" id="IPR046341">
    <property type="entry name" value="SET_dom_sf"/>
</dbReference>
<keyword evidence="1" id="KW-0479">Metal-binding</keyword>
<evidence type="ECO:0000313" key="8">
    <source>
        <dbReference type="Proteomes" id="UP000069940"/>
    </source>
</evidence>
<dbReference type="Gene3D" id="2.170.270.10">
    <property type="entry name" value="SET domain"/>
    <property type="match status" value="1"/>
</dbReference>
<evidence type="ECO:0000256" key="2">
    <source>
        <dbReference type="ARBA" id="ARBA00022771"/>
    </source>
</evidence>
<dbReference type="InterPro" id="IPR002893">
    <property type="entry name" value="Znf_MYND"/>
</dbReference>
<evidence type="ECO:0000313" key="7">
    <source>
        <dbReference type="EnsemblMetazoa" id="AALFPA23_011577.P16422"/>
    </source>
</evidence>
<dbReference type="PROSITE" id="PS50280">
    <property type="entry name" value="SET"/>
    <property type="match status" value="1"/>
</dbReference>
<dbReference type="GeneID" id="109414840"/>
<name>A0ABM1YRR1_AEDAL</name>
<feature type="domain" description="MYND-type" evidence="6">
    <location>
        <begin position="224"/>
        <end position="264"/>
    </location>
</feature>
<dbReference type="SUPFAM" id="SSF82199">
    <property type="entry name" value="SET domain"/>
    <property type="match status" value="1"/>
</dbReference>
<keyword evidence="8" id="KW-1185">Reference proteome</keyword>
<proteinExistence type="predicted"/>
<dbReference type="Proteomes" id="UP000069940">
    <property type="component" value="Unassembled WGS sequence"/>
</dbReference>
<dbReference type="InterPro" id="IPR001214">
    <property type="entry name" value="SET_dom"/>
</dbReference>
<organism evidence="7 8">
    <name type="scientific">Aedes albopictus</name>
    <name type="common">Asian tiger mosquito</name>
    <name type="synonym">Stegomyia albopicta</name>
    <dbReference type="NCBI Taxonomy" id="7160"/>
    <lineage>
        <taxon>Eukaryota</taxon>
        <taxon>Metazoa</taxon>
        <taxon>Ecdysozoa</taxon>
        <taxon>Arthropoda</taxon>
        <taxon>Hexapoda</taxon>
        <taxon>Insecta</taxon>
        <taxon>Pterygota</taxon>
        <taxon>Neoptera</taxon>
        <taxon>Endopterygota</taxon>
        <taxon>Diptera</taxon>
        <taxon>Nematocera</taxon>
        <taxon>Culicoidea</taxon>
        <taxon>Culicidae</taxon>
        <taxon>Culicinae</taxon>
        <taxon>Aedini</taxon>
        <taxon>Aedes</taxon>
        <taxon>Stegomyia</taxon>
    </lineage>
</organism>